<evidence type="ECO:0000256" key="3">
    <source>
        <dbReference type="ARBA" id="ARBA00022490"/>
    </source>
</evidence>
<dbReference type="GeneID" id="14211773"/>
<dbReference type="STRING" id="1056495.Calag_0513"/>
<sequence length="256" mass="28887">MIKDDNNCVGIRENFNVSIAINDQILFSKKINLNDFINIRDIENKVIAAVDASYTKNDLGIGVAIAFEYPSYNIIDCELIARKVCIPYIPGLLAFREMYLISTPLLKLLKKVKPQVLFVDGHGYAHPRFAGIATHIGIVFDIPTIGIAKKKLVGEEVVENNELYLRFKDRLVSKILLINNKKIYVSPGNKISLENSFNITKLMIGKFNLPIPIYLADKLSKIAKRNLEVSYLDSSNIFSINNNLSNLCKKLINKIK</sequence>
<dbReference type="EMBL" id="CP003378">
    <property type="protein sequence ID" value="AFZ70277.1"/>
    <property type="molecule type" value="Genomic_DNA"/>
</dbReference>
<comment type="cofactor">
    <cofactor evidence="7">
        <name>Mg(2+)</name>
        <dbReference type="ChEBI" id="CHEBI:18420"/>
    </cofactor>
</comment>
<dbReference type="Pfam" id="PF04493">
    <property type="entry name" value="Endonuclease_5"/>
    <property type="match status" value="1"/>
</dbReference>
<dbReference type="HOGENOM" id="CLU_047631_1_1_2"/>
<keyword evidence="3 7" id="KW-0963">Cytoplasm</keyword>
<keyword evidence="7" id="KW-0460">Magnesium</keyword>
<dbReference type="EC" id="3.1.21.7" evidence="7"/>
<dbReference type="GO" id="GO:0043737">
    <property type="term" value="F:deoxyribonuclease V activity"/>
    <property type="evidence" value="ECO:0007669"/>
    <property type="project" value="UniProtKB-UniRule"/>
</dbReference>
<comment type="similarity">
    <text evidence="7">Belongs to the endonuclease V family.</text>
</comment>
<comment type="catalytic activity">
    <reaction evidence="1 7">
        <text>Endonucleolytic cleavage at apurinic or apyrimidinic sites to products with a 5'-phosphate.</text>
        <dbReference type="EC" id="3.1.21.7"/>
    </reaction>
</comment>
<evidence type="ECO:0000256" key="1">
    <source>
        <dbReference type="ARBA" id="ARBA00001835"/>
    </source>
</evidence>
<dbReference type="FunCoup" id="L0AAX2">
    <property type="interactions" value="4"/>
</dbReference>
<keyword evidence="6 7" id="KW-0378">Hydrolase</keyword>
<keyword evidence="7" id="KW-0227">DNA damage</keyword>
<feature type="binding site" evidence="7">
    <location>
        <position position="51"/>
    </location>
    <ligand>
        <name>Mg(2+)</name>
        <dbReference type="ChEBI" id="CHEBI:18420"/>
    </ligand>
</feature>
<dbReference type="PANTHER" id="PTHR28511">
    <property type="entry name" value="ENDONUCLEASE V"/>
    <property type="match status" value="1"/>
</dbReference>
<comment type="subcellular location">
    <subcellularLocation>
        <location evidence="2 7">Cytoplasm</location>
    </subcellularLocation>
</comment>
<dbReference type="GO" id="GO:0006281">
    <property type="term" value="P:DNA repair"/>
    <property type="evidence" value="ECO:0007669"/>
    <property type="project" value="UniProtKB-UniRule"/>
</dbReference>
<evidence type="ECO:0000313" key="8">
    <source>
        <dbReference type="EMBL" id="AFZ70277.1"/>
    </source>
</evidence>
<feature type="site" description="Interaction with target DNA" evidence="7">
    <location>
        <position position="88"/>
    </location>
</feature>
<keyword evidence="7" id="KW-0234">DNA repair</keyword>
<proteinExistence type="inferred from homology"/>
<reference evidence="9" key="1">
    <citation type="submission" date="2012-03" db="EMBL/GenBank/DDBJ databases">
        <title>Complete genome of Caldisphaera lagunensis DSM 15908.</title>
        <authorList>
            <person name="Lucas S."/>
            <person name="Copeland A."/>
            <person name="Lapidus A."/>
            <person name="Glavina del Rio T."/>
            <person name="Dalin E."/>
            <person name="Tice H."/>
            <person name="Bruce D."/>
            <person name="Goodwin L."/>
            <person name="Pitluck S."/>
            <person name="Peters L."/>
            <person name="Mikhailova N."/>
            <person name="Teshima H."/>
            <person name="Kyrpides N."/>
            <person name="Mavromatis K."/>
            <person name="Ivanova N."/>
            <person name="Brettin T."/>
            <person name="Detter J.C."/>
            <person name="Han C."/>
            <person name="Larimer F."/>
            <person name="Land M."/>
            <person name="Hauser L."/>
            <person name="Markowitz V."/>
            <person name="Cheng J.-F."/>
            <person name="Hugenholtz P."/>
            <person name="Woyke T."/>
            <person name="Wu D."/>
            <person name="Spring S."/>
            <person name="Schroeder M."/>
            <person name="Brambilla E."/>
            <person name="Klenk H.-P."/>
            <person name="Eisen J.A."/>
        </authorList>
    </citation>
    <scope>NUCLEOTIDE SEQUENCE [LARGE SCALE GENOMIC DNA]</scope>
    <source>
        <strain evidence="9">DSM 15908 / JCM 11604 / IC-154</strain>
    </source>
</reference>
<dbReference type="GO" id="GO:0000287">
    <property type="term" value="F:magnesium ion binding"/>
    <property type="evidence" value="ECO:0007669"/>
    <property type="project" value="UniProtKB-UniRule"/>
</dbReference>
<dbReference type="PANTHER" id="PTHR28511:SF1">
    <property type="entry name" value="ENDONUCLEASE V"/>
    <property type="match status" value="1"/>
</dbReference>
<comment type="function">
    <text evidence="7">DNA repair enzyme involved in the repair of deaminated bases. Selectively cleaves double-stranded DNA at the second phosphodiester bond 3' to a deoxyinosine leaving behind the intact lesion on the nicked DNA.</text>
</comment>
<keyword evidence="7" id="KW-0479">Metal-binding</keyword>
<protein>
    <recommendedName>
        <fullName evidence="7">Endonuclease V</fullName>
        <ecNumber evidence="7">3.1.21.7</ecNumber>
    </recommendedName>
    <alternativeName>
        <fullName evidence="7">Deoxyinosine 3'endonuclease</fullName>
    </alternativeName>
    <alternativeName>
        <fullName evidence="7">Deoxyribonuclease V</fullName>
        <shortName evidence="7">DNase V</shortName>
    </alternativeName>
</protein>
<name>L0AAX2_CALLD</name>
<dbReference type="Proteomes" id="UP000010469">
    <property type="component" value="Chromosome"/>
</dbReference>
<dbReference type="CDD" id="cd06559">
    <property type="entry name" value="Endonuclease_V"/>
    <property type="match status" value="1"/>
</dbReference>
<feature type="binding site" evidence="7">
    <location>
        <position position="120"/>
    </location>
    <ligand>
        <name>Mg(2+)</name>
        <dbReference type="ChEBI" id="CHEBI:18420"/>
    </ligand>
</feature>
<keyword evidence="4 7" id="KW-0540">Nuclease</keyword>
<keyword evidence="5 7" id="KW-0255">Endonuclease</keyword>
<evidence type="ECO:0000256" key="2">
    <source>
        <dbReference type="ARBA" id="ARBA00004496"/>
    </source>
</evidence>
<dbReference type="GO" id="GO:0003727">
    <property type="term" value="F:single-stranded RNA binding"/>
    <property type="evidence" value="ECO:0007669"/>
    <property type="project" value="TreeGrafter"/>
</dbReference>
<dbReference type="GO" id="GO:0016891">
    <property type="term" value="F:RNA endonuclease activity producing 5'-phosphomonoesters, hydrolytic mechanism"/>
    <property type="evidence" value="ECO:0007669"/>
    <property type="project" value="TreeGrafter"/>
</dbReference>
<evidence type="ECO:0000256" key="4">
    <source>
        <dbReference type="ARBA" id="ARBA00022722"/>
    </source>
</evidence>
<dbReference type="InParanoid" id="L0AAX2"/>
<gene>
    <name evidence="7" type="primary">nfi</name>
    <name evidence="8" type="ordered locus">Calag_0513</name>
</gene>
<evidence type="ECO:0000256" key="7">
    <source>
        <dbReference type="HAMAP-Rule" id="MF_00801"/>
    </source>
</evidence>
<evidence type="ECO:0000256" key="6">
    <source>
        <dbReference type="ARBA" id="ARBA00022801"/>
    </source>
</evidence>
<dbReference type="eggNOG" id="arCOG00929">
    <property type="taxonomic scope" value="Archaea"/>
</dbReference>
<dbReference type="RefSeq" id="WP_015232175.1">
    <property type="nucleotide sequence ID" value="NC_019791.1"/>
</dbReference>
<evidence type="ECO:0000313" key="9">
    <source>
        <dbReference type="Proteomes" id="UP000010469"/>
    </source>
</evidence>
<dbReference type="Gene3D" id="3.30.2170.10">
    <property type="entry name" value="archaeoglobus fulgidus dsm 4304 superfamily"/>
    <property type="match status" value="1"/>
</dbReference>
<keyword evidence="9" id="KW-1185">Reference proteome</keyword>
<dbReference type="AlphaFoldDB" id="L0AAX2"/>
<dbReference type="OrthoDB" id="7885at2157"/>
<organism evidence="8 9">
    <name type="scientific">Caldisphaera lagunensis (strain DSM 15908 / JCM 11604 / ANMR 0165 / IC-154)</name>
    <dbReference type="NCBI Taxonomy" id="1056495"/>
    <lineage>
        <taxon>Archaea</taxon>
        <taxon>Thermoproteota</taxon>
        <taxon>Thermoprotei</taxon>
        <taxon>Acidilobales</taxon>
        <taxon>Caldisphaeraceae</taxon>
        <taxon>Caldisphaera</taxon>
    </lineage>
</organism>
<dbReference type="HAMAP" id="MF_00801">
    <property type="entry name" value="Endonuclease_5"/>
    <property type="match status" value="1"/>
</dbReference>
<dbReference type="KEGG" id="clg:Calag_0513"/>
<dbReference type="InterPro" id="IPR007581">
    <property type="entry name" value="Endonuclease-V"/>
</dbReference>
<dbReference type="GO" id="GO:0005737">
    <property type="term" value="C:cytoplasm"/>
    <property type="evidence" value="ECO:0007669"/>
    <property type="project" value="UniProtKB-SubCell"/>
</dbReference>
<accession>L0AAX2</accession>
<evidence type="ECO:0000256" key="5">
    <source>
        <dbReference type="ARBA" id="ARBA00022759"/>
    </source>
</evidence>